<dbReference type="Pfam" id="PF21797">
    <property type="entry name" value="CycT2-like_C"/>
    <property type="match status" value="1"/>
</dbReference>
<evidence type="ECO:0000313" key="6">
    <source>
        <dbReference type="EMBL" id="KAF7144551.1"/>
    </source>
</evidence>
<comment type="similarity">
    <text evidence="3">Belongs to the cyclin family.</text>
</comment>
<feature type="compositionally biased region" description="Basic and acidic residues" evidence="4">
    <location>
        <begin position="562"/>
        <end position="572"/>
    </location>
</feature>
<gene>
    <name evidence="6" type="ORF">RHSIM_Rhsim04G0005200</name>
</gene>
<protein>
    <recommendedName>
        <fullName evidence="5">Cyclin-like domain-containing protein</fullName>
    </recommendedName>
</protein>
<keyword evidence="2" id="KW-0131">Cell cycle</keyword>
<dbReference type="GO" id="GO:0016538">
    <property type="term" value="F:cyclin-dependent protein serine/threonine kinase regulator activity"/>
    <property type="evidence" value="ECO:0007669"/>
    <property type="project" value="InterPro"/>
</dbReference>
<feature type="compositionally biased region" description="Low complexity" evidence="4">
    <location>
        <begin position="309"/>
        <end position="324"/>
    </location>
</feature>
<evidence type="ECO:0000256" key="3">
    <source>
        <dbReference type="RuleBase" id="RU000383"/>
    </source>
</evidence>
<reference evidence="6" key="1">
    <citation type="submission" date="2019-11" db="EMBL/GenBank/DDBJ databases">
        <authorList>
            <person name="Liu Y."/>
            <person name="Hou J."/>
            <person name="Li T.-Q."/>
            <person name="Guan C.-H."/>
            <person name="Wu X."/>
            <person name="Wu H.-Z."/>
            <person name="Ling F."/>
            <person name="Zhang R."/>
            <person name="Shi X.-G."/>
            <person name="Ren J.-P."/>
            <person name="Chen E.-F."/>
            <person name="Sun J.-M."/>
        </authorList>
    </citation>
    <scope>NUCLEOTIDE SEQUENCE</scope>
    <source>
        <strain evidence="6">Adult_tree_wgs_1</strain>
        <tissue evidence="6">Leaves</tissue>
    </source>
</reference>
<dbReference type="InterPro" id="IPR043198">
    <property type="entry name" value="Cyclin/Ssn8"/>
</dbReference>
<keyword evidence="3" id="KW-0195">Cyclin</keyword>
<evidence type="ECO:0000256" key="2">
    <source>
        <dbReference type="ARBA" id="ARBA00023306"/>
    </source>
</evidence>
<dbReference type="Proteomes" id="UP000626092">
    <property type="component" value="Unassembled WGS sequence"/>
</dbReference>
<feature type="compositionally biased region" description="Basic and acidic residues" evidence="4">
    <location>
        <begin position="9"/>
        <end position="23"/>
    </location>
</feature>
<evidence type="ECO:0000256" key="4">
    <source>
        <dbReference type="SAM" id="MobiDB-lite"/>
    </source>
</evidence>
<evidence type="ECO:0000313" key="7">
    <source>
        <dbReference type="Proteomes" id="UP000626092"/>
    </source>
</evidence>
<comment type="caution">
    <text evidence="6">The sequence shown here is derived from an EMBL/GenBank/DDBJ whole genome shotgun (WGS) entry which is preliminary data.</text>
</comment>
<name>A0A834LNZ2_RHOSS</name>
<dbReference type="InterPro" id="IPR013763">
    <property type="entry name" value="Cyclin-like_dom"/>
</dbReference>
<feature type="compositionally biased region" description="Polar residues" evidence="4">
    <location>
        <begin position="378"/>
        <end position="388"/>
    </location>
</feature>
<feature type="region of interest" description="Disordered" evidence="4">
    <location>
        <begin position="507"/>
        <end position="610"/>
    </location>
</feature>
<dbReference type="Gene3D" id="1.10.472.10">
    <property type="entry name" value="Cyclin-like"/>
    <property type="match status" value="2"/>
</dbReference>
<feature type="domain" description="Cyclin-like" evidence="5">
    <location>
        <begin position="65"/>
        <end position="200"/>
    </location>
</feature>
<evidence type="ECO:0000256" key="1">
    <source>
        <dbReference type="ARBA" id="ARBA00022618"/>
    </source>
</evidence>
<dbReference type="InterPro" id="IPR006671">
    <property type="entry name" value="Cyclin_N"/>
</dbReference>
<dbReference type="OrthoDB" id="10264655at2759"/>
<feature type="compositionally biased region" description="Basic and acidic residues" evidence="4">
    <location>
        <begin position="583"/>
        <end position="610"/>
    </location>
</feature>
<dbReference type="SUPFAM" id="SSF47954">
    <property type="entry name" value="Cyclin-like"/>
    <property type="match status" value="2"/>
</dbReference>
<dbReference type="FunFam" id="1.10.472.10:FF:000028">
    <property type="entry name" value="Cyclin-T1-5 like"/>
    <property type="match status" value="1"/>
</dbReference>
<feature type="domain" description="Cyclin-like" evidence="5">
    <location>
        <begin position="213"/>
        <end position="300"/>
    </location>
</feature>
<dbReference type="CDD" id="cd20588">
    <property type="entry name" value="CYCLIN_AcCycT_rpt2"/>
    <property type="match status" value="1"/>
</dbReference>
<dbReference type="AlphaFoldDB" id="A0A834LNZ2"/>
<sequence>MAGLLTGDPSHHGMYEGGPHKTSQDSPDDGGRWYFSRKEIEENSPSRRDGIDLKKEAYLRKSYCTFLQDLGMRLKVLVGLAYLIDKRAKFLGWKDTAEKLFKGHGLGLKPQVTIATAIIFCHRFFLRQSHVKNDRRTIATVCMFLAGKVEETPRPLKDVILVSYEIIHKKDPAAVQRIKQKEVYEQQKELILLGERVVLATLGFDLNVHHPYKPLVEAIKKFKVAQNALAQVAWNFVNDGLRTSLCLQFKPHHIAAGAIFLAAKFLKVKLPSDGEKVSHWWQEFDVTARQLEEVSNQMLELYEQNRVPASQASEAEGSAGTAVSHPPLPKAPMGNEEHVPSNSNSQGVGPTSKPGTLRPTSSRPAPDHPHLDNHGGTMKTTQNRSTDYGSMELKGMSDQKQRHESEEQSLHEENIGEDPNSSRFGEEDPERFATGVMKDKFPGRTVEYRDDTLGQSPQEAIKKIDKDKVKAALEKRRKSRGDMVRKKDLDDDDLIERELEDGIELASDSEKIKHERRQSWPTTSRNVEEGELAASVDVDAGHGFRSPVSSNRKRKAGSPLERPLEGKQRHDYVPGSHHHNHHAFPEDRNRLGRLGYSERDQKRHLQENHV</sequence>
<dbReference type="InterPro" id="IPR036915">
    <property type="entry name" value="Cyclin-like_sf"/>
</dbReference>
<dbReference type="GO" id="GO:0051301">
    <property type="term" value="P:cell division"/>
    <property type="evidence" value="ECO:0007669"/>
    <property type="project" value="UniProtKB-KW"/>
</dbReference>
<dbReference type="Pfam" id="PF00134">
    <property type="entry name" value="Cyclin_N"/>
    <property type="match status" value="1"/>
</dbReference>
<proteinExistence type="inferred from homology"/>
<dbReference type="CDD" id="cd20587">
    <property type="entry name" value="CYCLIN_AcCycT_rpt1"/>
    <property type="match status" value="1"/>
</dbReference>
<organism evidence="6 7">
    <name type="scientific">Rhododendron simsii</name>
    <name type="common">Sims's rhododendron</name>
    <dbReference type="NCBI Taxonomy" id="118357"/>
    <lineage>
        <taxon>Eukaryota</taxon>
        <taxon>Viridiplantae</taxon>
        <taxon>Streptophyta</taxon>
        <taxon>Embryophyta</taxon>
        <taxon>Tracheophyta</taxon>
        <taxon>Spermatophyta</taxon>
        <taxon>Magnoliopsida</taxon>
        <taxon>eudicotyledons</taxon>
        <taxon>Gunneridae</taxon>
        <taxon>Pentapetalae</taxon>
        <taxon>asterids</taxon>
        <taxon>Ericales</taxon>
        <taxon>Ericaceae</taxon>
        <taxon>Ericoideae</taxon>
        <taxon>Rhodoreae</taxon>
        <taxon>Rhododendron</taxon>
    </lineage>
</organism>
<keyword evidence="1" id="KW-0132">Cell division</keyword>
<evidence type="ECO:0000259" key="5">
    <source>
        <dbReference type="SMART" id="SM00385"/>
    </source>
</evidence>
<dbReference type="GO" id="GO:0006357">
    <property type="term" value="P:regulation of transcription by RNA polymerase II"/>
    <property type="evidence" value="ECO:0007669"/>
    <property type="project" value="InterPro"/>
</dbReference>
<dbReference type="SMART" id="SM00385">
    <property type="entry name" value="CYCLIN"/>
    <property type="match status" value="2"/>
</dbReference>
<dbReference type="PANTHER" id="PTHR10026">
    <property type="entry name" value="CYCLIN"/>
    <property type="match status" value="1"/>
</dbReference>
<feature type="compositionally biased region" description="Basic and acidic residues" evidence="4">
    <location>
        <begin position="395"/>
        <end position="414"/>
    </location>
</feature>
<feature type="compositionally biased region" description="Polar residues" evidence="4">
    <location>
        <begin position="340"/>
        <end position="349"/>
    </location>
</feature>
<keyword evidence="7" id="KW-1185">Reference proteome</keyword>
<feature type="region of interest" description="Disordered" evidence="4">
    <location>
        <begin position="1"/>
        <end position="29"/>
    </location>
</feature>
<accession>A0A834LNZ2</accession>
<feature type="region of interest" description="Disordered" evidence="4">
    <location>
        <begin position="307"/>
        <end position="428"/>
    </location>
</feature>
<dbReference type="EMBL" id="WJXA01000004">
    <property type="protein sequence ID" value="KAF7144551.1"/>
    <property type="molecule type" value="Genomic_DNA"/>
</dbReference>